<accession>B3TC94</accession>
<dbReference type="Gene3D" id="3.40.50.1820">
    <property type="entry name" value="alpha/beta hydrolase"/>
    <property type="match status" value="1"/>
</dbReference>
<keyword evidence="1" id="KW-0378">Hydrolase</keyword>
<reference evidence="3" key="1">
    <citation type="journal article" date="2008" name="ISME J.">
        <title>Genomic patterns of recombination, clonal divergence and environment in marine microbial populations.</title>
        <authorList>
            <person name="Konstantinidis K.T."/>
            <person name="Delong E.F."/>
        </authorList>
    </citation>
    <scope>NUCLEOTIDE SEQUENCE</scope>
</reference>
<protein>
    <recommendedName>
        <fullName evidence="2">Peptidase S9 prolyl oligopeptidase catalytic domain-containing protein</fullName>
    </recommendedName>
</protein>
<dbReference type="SUPFAM" id="SSF82171">
    <property type="entry name" value="DPP6 N-terminal domain-like"/>
    <property type="match status" value="1"/>
</dbReference>
<dbReference type="EMBL" id="EU016668">
    <property type="protein sequence ID" value="ABZ10203.1"/>
    <property type="molecule type" value="Genomic_DNA"/>
</dbReference>
<dbReference type="InterPro" id="IPR001375">
    <property type="entry name" value="Peptidase_S9_cat"/>
</dbReference>
<evidence type="ECO:0000313" key="3">
    <source>
        <dbReference type="EMBL" id="ABZ10203.1"/>
    </source>
</evidence>
<dbReference type="SUPFAM" id="SSF53474">
    <property type="entry name" value="alpha/beta-Hydrolases"/>
    <property type="match status" value="1"/>
</dbReference>
<evidence type="ECO:0000259" key="2">
    <source>
        <dbReference type="Pfam" id="PF00326"/>
    </source>
</evidence>
<gene>
    <name evidence="3" type="ORF">ALOHA_HF4000APKG10H12ctg3g18</name>
</gene>
<dbReference type="Pfam" id="PF00326">
    <property type="entry name" value="Peptidase_S9"/>
    <property type="match status" value="1"/>
</dbReference>
<dbReference type="PANTHER" id="PTHR42776:SF28">
    <property type="entry name" value="GLUTAMYL ENDOPEPTIDASE, CHLOROPLASTIC-RELATED"/>
    <property type="match status" value="1"/>
</dbReference>
<proteinExistence type="predicted"/>
<sequence>MRRTQLRGVVVGVAATLTAALLTASPGAAQETTGYLTPPPEIVDILDAPPIPQVVVSPRGDTVALLSRPAMPSIAELAQPMLRLAGYRLNPRTNGPQRPAGITRITLTGISDGAEHAFDAPRETSLGRVEFSPDGSRLIFTLTRYNGIEVWLMEVATGDARPLSDASINAAWGDPCDWLNENATVICTFKASARGAPPGAPDVPAGPNIQEHSGGAAPIRTYQDLLKNAHDEALFEYYFTSQVATIDLATGRRTAVGPPGLYEQVSASPSGQYFLMVEVERPFSWLVTARSFPKDVTVRNGSGELVAPIARLGLADAVPIGGVPTGPRRYTWNPTEPHTLVWVEAQDGGDPRRTVPQRDRVLSLNAPFSGDPTELARTEFRYGGIAWTEDGTALLTETDRRTRRTRTWVLAGDAEPRTLWDRSTEDRYANAGGPVTTTRPGGRVIRQTGDAIYLTGAGASHEGDRPFLDRLDLRTFETERLFRSADDAYEVVTAVLTDDGRSVLTRRETRVDPPNYYVRDTASGGTRAITSFRDPAPQLTGIQKELVTYKRADGVQLSGTLYLPPGYREGQRIPMVMWAYPREFIDPQLAGQISGSDSRFTAIRGASHLLLLTQGFAIFDGPTMPIIGPGETANDTYIEQLVASAQAAVDKVVDMGVTDRDTIGVGGHSYGAFMTANLLAHSDLFQMGIARSGAYNRSLTPFGFQNERRTFWEATDIYAAMSPFFHADTINEPILLTHGEVDNNSGTFPIQSARMYMALKGHGATVRYVTLPHESHGYASRESVLHTVAEMLNWANAYVKKTGGTTNASAAR</sequence>
<dbReference type="GO" id="GO:0004252">
    <property type="term" value="F:serine-type endopeptidase activity"/>
    <property type="evidence" value="ECO:0007669"/>
    <property type="project" value="TreeGrafter"/>
</dbReference>
<dbReference type="MEROPS" id="S09.021"/>
<evidence type="ECO:0000256" key="1">
    <source>
        <dbReference type="ARBA" id="ARBA00022801"/>
    </source>
</evidence>
<dbReference type="AlphaFoldDB" id="B3TC94"/>
<organism evidence="3">
    <name type="scientific">uncultured marine microorganism HF4000_APKG10H12</name>
    <dbReference type="NCBI Taxonomy" id="455560"/>
    <lineage>
        <taxon>unclassified sequences</taxon>
        <taxon>environmental samples</taxon>
    </lineage>
</organism>
<feature type="domain" description="Peptidase S9 prolyl oligopeptidase catalytic" evidence="2">
    <location>
        <begin position="646"/>
        <end position="801"/>
    </location>
</feature>
<name>B3TC94_9ZZZZ</name>
<dbReference type="GO" id="GO:0006508">
    <property type="term" value="P:proteolysis"/>
    <property type="evidence" value="ECO:0007669"/>
    <property type="project" value="InterPro"/>
</dbReference>
<dbReference type="InterPro" id="IPR029058">
    <property type="entry name" value="AB_hydrolase_fold"/>
</dbReference>
<dbReference type="PANTHER" id="PTHR42776">
    <property type="entry name" value="SERINE PEPTIDASE S9 FAMILY MEMBER"/>
    <property type="match status" value="1"/>
</dbReference>
<dbReference type="Gene3D" id="2.120.10.30">
    <property type="entry name" value="TolB, C-terminal domain"/>
    <property type="match status" value="1"/>
</dbReference>
<dbReference type="InterPro" id="IPR011042">
    <property type="entry name" value="6-blade_b-propeller_TolB-like"/>
</dbReference>